<name>A0A972NYM9_9BURK</name>
<evidence type="ECO:0000313" key="2">
    <source>
        <dbReference type="EMBL" id="NPT62298.1"/>
    </source>
</evidence>
<dbReference type="EMBL" id="WOEZ01000310">
    <property type="protein sequence ID" value="NPT62298.1"/>
    <property type="molecule type" value="Genomic_DNA"/>
</dbReference>
<dbReference type="AlphaFoldDB" id="A0A972NYM9"/>
<keyword evidence="1" id="KW-1133">Transmembrane helix</keyword>
<organism evidence="2 3">
    <name type="scientific">Paraburkholderia elongata</name>
    <dbReference type="NCBI Taxonomy" id="2675747"/>
    <lineage>
        <taxon>Bacteria</taxon>
        <taxon>Pseudomonadati</taxon>
        <taxon>Pseudomonadota</taxon>
        <taxon>Betaproteobacteria</taxon>
        <taxon>Burkholderiales</taxon>
        <taxon>Burkholderiaceae</taxon>
        <taxon>Paraburkholderia</taxon>
    </lineage>
</organism>
<gene>
    <name evidence="2" type="ORF">GNZ13_49285</name>
</gene>
<evidence type="ECO:0000256" key="1">
    <source>
        <dbReference type="SAM" id="Phobius"/>
    </source>
</evidence>
<keyword evidence="3" id="KW-1185">Reference proteome</keyword>
<sequence>MKIKETFSLFDSLSRRFPPTPLYRIDVEQIIEIGTRRGLKVTISDSTAEFDDLDDVKENRGERIKELRLSFSKESASYKSLSLKIDGGILLSCSNDDELIPAWHEMQRAIKKRVPYYARYMSPSSWMFVALSATALVGYANWPPHGSFARWALILTPLVLMLRSSFYLTTSGVVYLQKKHEVKGWFDRYGEKFVFALLGAVLAVAGQIIVKMYLGK</sequence>
<protein>
    <submittedName>
        <fullName evidence="2">Uncharacterized protein</fullName>
    </submittedName>
</protein>
<feature type="transmembrane region" description="Helical" evidence="1">
    <location>
        <begin position="193"/>
        <end position="214"/>
    </location>
</feature>
<reference evidence="2 3" key="1">
    <citation type="submission" date="2019-11" db="EMBL/GenBank/DDBJ databases">
        <title>Metabolism of dissolved organic matter in forest soils.</title>
        <authorList>
            <person name="Cyle K.T."/>
            <person name="Wilhelm R.C."/>
            <person name="Martinez C.E."/>
        </authorList>
    </citation>
    <scope>NUCLEOTIDE SEQUENCE [LARGE SCALE GENOMIC DNA]</scope>
    <source>
        <strain evidence="2 3">5N</strain>
    </source>
</reference>
<keyword evidence="1" id="KW-0812">Transmembrane</keyword>
<dbReference type="Proteomes" id="UP000655523">
    <property type="component" value="Unassembled WGS sequence"/>
</dbReference>
<accession>A0A972NYM9</accession>
<comment type="caution">
    <text evidence="2">The sequence shown here is derived from an EMBL/GenBank/DDBJ whole genome shotgun (WGS) entry which is preliminary data.</text>
</comment>
<proteinExistence type="predicted"/>
<keyword evidence="1" id="KW-0472">Membrane</keyword>
<dbReference type="RefSeq" id="WP_172178741.1">
    <property type="nucleotide sequence ID" value="NZ_WOEZ01000310.1"/>
</dbReference>
<feature type="transmembrane region" description="Helical" evidence="1">
    <location>
        <begin position="120"/>
        <end position="142"/>
    </location>
</feature>
<feature type="transmembrane region" description="Helical" evidence="1">
    <location>
        <begin position="148"/>
        <end position="169"/>
    </location>
</feature>
<evidence type="ECO:0000313" key="3">
    <source>
        <dbReference type="Proteomes" id="UP000655523"/>
    </source>
</evidence>